<reference evidence="2" key="1">
    <citation type="journal article" date="2021" name="PeerJ">
        <title>Extensive microbial diversity within the chicken gut microbiome revealed by metagenomics and culture.</title>
        <authorList>
            <person name="Gilroy R."/>
            <person name="Ravi A."/>
            <person name="Getino M."/>
            <person name="Pursley I."/>
            <person name="Horton D.L."/>
            <person name="Alikhan N.F."/>
            <person name="Baker D."/>
            <person name="Gharbi K."/>
            <person name="Hall N."/>
            <person name="Watson M."/>
            <person name="Adriaenssens E.M."/>
            <person name="Foster-Nyarko E."/>
            <person name="Jarju S."/>
            <person name="Secka A."/>
            <person name="Antonio M."/>
            <person name="Oren A."/>
            <person name="Chaudhuri R.R."/>
            <person name="La Ragione R."/>
            <person name="Hildebrand F."/>
            <person name="Pallen M.J."/>
        </authorList>
    </citation>
    <scope>NUCLEOTIDE SEQUENCE</scope>
    <source>
        <strain evidence="2">Gambia2-208</strain>
    </source>
</reference>
<dbReference type="InterPro" id="IPR002121">
    <property type="entry name" value="HRDC_dom"/>
</dbReference>
<evidence type="ECO:0000313" key="3">
    <source>
        <dbReference type="Proteomes" id="UP000886851"/>
    </source>
</evidence>
<dbReference type="GO" id="GO:0000723">
    <property type="term" value="P:telomere maintenance"/>
    <property type="evidence" value="ECO:0007669"/>
    <property type="project" value="InterPro"/>
</dbReference>
<evidence type="ECO:0000313" key="2">
    <source>
        <dbReference type="EMBL" id="HIY87458.1"/>
    </source>
</evidence>
<dbReference type="Gene3D" id="1.10.150.80">
    <property type="entry name" value="HRDC domain"/>
    <property type="match status" value="1"/>
</dbReference>
<dbReference type="Proteomes" id="UP000886851">
    <property type="component" value="Unassembled WGS sequence"/>
</dbReference>
<dbReference type="PROSITE" id="PS50967">
    <property type="entry name" value="HRDC"/>
    <property type="match status" value="1"/>
</dbReference>
<dbReference type="InterPro" id="IPR010997">
    <property type="entry name" value="HRDC-like_sf"/>
</dbReference>
<accession>A0A9D2CJZ6</accession>
<reference evidence="2" key="2">
    <citation type="submission" date="2021-04" db="EMBL/GenBank/DDBJ databases">
        <authorList>
            <person name="Gilroy R."/>
        </authorList>
    </citation>
    <scope>NUCLEOTIDE SEQUENCE</scope>
    <source>
        <strain evidence="2">Gambia2-208</strain>
    </source>
</reference>
<evidence type="ECO:0000259" key="1">
    <source>
        <dbReference type="PROSITE" id="PS50967"/>
    </source>
</evidence>
<dbReference type="SUPFAM" id="SSF47819">
    <property type="entry name" value="HRDC-like"/>
    <property type="match status" value="1"/>
</dbReference>
<dbReference type="InterPro" id="IPR027417">
    <property type="entry name" value="P-loop_NTPase"/>
</dbReference>
<dbReference type="AlphaFoldDB" id="A0A9D2CJZ6"/>
<proteinExistence type="predicted"/>
<dbReference type="SMART" id="SM00382">
    <property type="entry name" value="AAA"/>
    <property type="match status" value="1"/>
</dbReference>
<dbReference type="EMBL" id="DXCV01000019">
    <property type="protein sequence ID" value="HIY87458.1"/>
    <property type="molecule type" value="Genomic_DNA"/>
</dbReference>
<organism evidence="2 3">
    <name type="scientific">Candidatus Bacteroides pullicola</name>
    <dbReference type="NCBI Taxonomy" id="2838475"/>
    <lineage>
        <taxon>Bacteria</taxon>
        <taxon>Pseudomonadati</taxon>
        <taxon>Bacteroidota</taxon>
        <taxon>Bacteroidia</taxon>
        <taxon>Bacteroidales</taxon>
        <taxon>Bacteroidaceae</taxon>
        <taxon>Bacteroides</taxon>
    </lineage>
</organism>
<dbReference type="PANTHER" id="PTHR47642">
    <property type="entry name" value="ATP-DEPENDENT DNA HELICASE"/>
    <property type="match status" value="1"/>
</dbReference>
<feature type="domain" description="HRDC" evidence="1">
    <location>
        <begin position="657"/>
        <end position="737"/>
    </location>
</feature>
<protein>
    <submittedName>
        <fullName evidence="2">AAA family ATPase</fullName>
    </submittedName>
</protein>
<dbReference type="Pfam" id="PF05970">
    <property type="entry name" value="PIF1"/>
    <property type="match status" value="1"/>
</dbReference>
<dbReference type="PANTHER" id="PTHR47642:SF7">
    <property type="entry name" value="ATP-DEPENDENT DNA HELICASE PIF1"/>
    <property type="match status" value="1"/>
</dbReference>
<dbReference type="GO" id="GO:0003678">
    <property type="term" value="F:DNA helicase activity"/>
    <property type="evidence" value="ECO:0007669"/>
    <property type="project" value="InterPro"/>
</dbReference>
<dbReference type="CDD" id="cd18809">
    <property type="entry name" value="SF1_C_RecD"/>
    <property type="match status" value="1"/>
</dbReference>
<dbReference type="FunFam" id="3.40.50.300:FF:001498">
    <property type="entry name" value="ATP-dependent DNA helicase"/>
    <property type="match status" value="1"/>
</dbReference>
<name>A0A9D2CJZ6_9BACE</name>
<dbReference type="SUPFAM" id="SSF52540">
    <property type="entry name" value="P-loop containing nucleoside triphosphate hydrolases"/>
    <property type="match status" value="2"/>
</dbReference>
<dbReference type="InterPro" id="IPR044876">
    <property type="entry name" value="HRDC_dom_sf"/>
</dbReference>
<dbReference type="Pfam" id="PF00570">
    <property type="entry name" value="HRDC"/>
    <property type="match status" value="1"/>
</dbReference>
<dbReference type="InterPro" id="IPR003593">
    <property type="entry name" value="AAA+_ATPase"/>
</dbReference>
<gene>
    <name evidence="2" type="ORF">H9824_01980</name>
</gene>
<dbReference type="InterPro" id="IPR010285">
    <property type="entry name" value="DNA_helicase_pif1-like_DEAD"/>
</dbReference>
<dbReference type="GO" id="GO:0006281">
    <property type="term" value="P:DNA repair"/>
    <property type="evidence" value="ECO:0007669"/>
    <property type="project" value="InterPro"/>
</dbReference>
<dbReference type="InterPro" id="IPR051055">
    <property type="entry name" value="PIF1_helicase"/>
</dbReference>
<dbReference type="Gene3D" id="3.40.50.300">
    <property type="entry name" value="P-loop containing nucleotide triphosphate hydrolases"/>
    <property type="match status" value="2"/>
</dbReference>
<dbReference type="GO" id="GO:0000166">
    <property type="term" value="F:nucleotide binding"/>
    <property type="evidence" value="ECO:0007669"/>
    <property type="project" value="InterPro"/>
</dbReference>
<dbReference type="SMART" id="SM00341">
    <property type="entry name" value="HRDC"/>
    <property type="match status" value="1"/>
</dbReference>
<dbReference type="GO" id="GO:0003676">
    <property type="term" value="F:nucleic acid binding"/>
    <property type="evidence" value="ECO:0007669"/>
    <property type="project" value="InterPro"/>
</dbReference>
<comment type="caution">
    <text evidence="2">The sequence shown here is derived from an EMBL/GenBank/DDBJ whole genome shotgun (WGS) entry which is preliminary data.</text>
</comment>
<sequence length="742" mass="84576">MEQNTELDLAWQFIENTGTHLFLTGKAGTGKTTFLHRLKAESPKRMVVLAPTGIAAMNAGGITLHSFFQLPFAPYIPDSSFSAGEDVAYRYRFSKEKINIMRSIDLLVIDEISMVRADVLDAVDAVLRRYRNSRKPFGGVQLLMIGDLQQLAPVVRDEEWKMLSKFYDTPYFFSSHALRETEYYTIELTTVYRQRDDRFLQMLNGIRENRCDASTLAALNKRYLPGFNPSPEEGYIRLVTHNYQAQRINDNELERLPGRSFAFPATVEGKFPEYLYPTEKVLELKQGAQVMFVKNDMSGEHRYVNGTIGEVTSVSSAGIEVRCLQSGVRLTLQPEEWTNARYALNEETKEITEEIEGTFRQYPLKLAWAITIHKSQGLTFDKAIVDVGGSFAHGQAYVALSRCRTLEGLVLSAPISAKAIINDETVAAFTREAREKQLGKAEFITLQQAYYLNLLTELFGFQPIFQSLRRYVRLLDEHFYQLYPKQLEACKGELSRLDERVVRVAERFAIQYTRMIDGSQDYAESAVLQERIHAAAGYFEEQLRPLYPIAVRKPLDIDNKQLKKKYTAAYEELRDRYRLKADLLAYVMQSGFEISAYLRKKATLTIEVLGTPIRAQEDARRMGLPEVDEVLTEAAQGVKTVKKSASAASDVQEVPSDILHPELYECLRAWRKAEAERQNLPVYMVLQQKAILGISNLLPIDKEMLLRIPFMGKKGVEKYGEAVLEMVSAYRKEKGLKDSTLI</sequence>